<dbReference type="InterPro" id="IPR003156">
    <property type="entry name" value="DHHA1_dom"/>
</dbReference>
<dbReference type="Pfam" id="PF02272">
    <property type="entry name" value="DHHA1"/>
    <property type="match status" value="1"/>
</dbReference>
<dbReference type="AlphaFoldDB" id="A0A9D1IYL5"/>
<dbReference type="SUPFAM" id="SSF64182">
    <property type="entry name" value="DHH phosphoesterases"/>
    <property type="match status" value="1"/>
</dbReference>
<feature type="domain" description="DHHA1" evidence="2">
    <location>
        <begin position="231"/>
        <end position="310"/>
    </location>
</feature>
<name>A0A9D1IYL5_9FIRM</name>
<dbReference type="Gene3D" id="3.90.1640.10">
    <property type="entry name" value="inorganic pyrophosphatase (n-terminal core)"/>
    <property type="match status" value="1"/>
</dbReference>
<evidence type="ECO:0000313" key="4">
    <source>
        <dbReference type="Proteomes" id="UP000824238"/>
    </source>
</evidence>
<organism evidence="3 4">
    <name type="scientific">Candidatus Scatomorpha intestinigallinarum</name>
    <dbReference type="NCBI Taxonomy" id="2840923"/>
    <lineage>
        <taxon>Bacteria</taxon>
        <taxon>Bacillati</taxon>
        <taxon>Bacillota</taxon>
        <taxon>Clostridia</taxon>
        <taxon>Eubacteriales</taxon>
        <taxon>Candidatus Scatomorpha</taxon>
    </lineage>
</organism>
<feature type="domain" description="DDH" evidence="1">
    <location>
        <begin position="20"/>
        <end position="149"/>
    </location>
</feature>
<evidence type="ECO:0000313" key="3">
    <source>
        <dbReference type="EMBL" id="HIR54190.1"/>
    </source>
</evidence>
<dbReference type="InterPro" id="IPR051319">
    <property type="entry name" value="Oligoribo/pAp-PDE_c-di-AMP_PDE"/>
</dbReference>
<dbReference type="GO" id="GO:0003676">
    <property type="term" value="F:nucleic acid binding"/>
    <property type="evidence" value="ECO:0007669"/>
    <property type="project" value="InterPro"/>
</dbReference>
<dbReference type="Pfam" id="PF01368">
    <property type="entry name" value="DHH"/>
    <property type="match status" value="1"/>
</dbReference>
<dbReference type="PANTHER" id="PTHR47618">
    <property type="entry name" value="BIFUNCTIONAL OLIGORIBONUCLEASE AND PAP PHOSPHATASE NRNA"/>
    <property type="match status" value="1"/>
</dbReference>
<reference evidence="3" key="2">
    <citation type="journal article" date="2021" name="PeerJ">
        <title>Extensive microbial diversity within the chicken gut microbiome revealed by metagenomics and culture.</title>
        <authorList>
            <person name="Gilroy R."/>
            <person name="Ravi A."/>
            <person name="Getino M."/>
            <person name="Pursley I."/>
            <person name="Horton D.L."/>
            <person name="Alikhan N.F."/>
            <person name="Baker D."/>
            <person name="Gharbi K."/>
            <person name="Hall N."/>
            <person name="Watson M."/>
            <person name="Adriaenssens E.M."/>
            <person name="Foster-Nyarko E."/>
            <person name="Jarju S."/>
            <person name="Secka A."/>
            <person name="Antonio M."/>
            <person name="Oren A."/>
            <person name="Chaudhuri R.R."/>
            <person name="La Ragione R."/>
            <person name="Hildebrand F."/>
            <person name="Pallen M.J."/>
        </authorList>
    </citation>
    <scope>NUCLEOTIDE SEQUENCE</scope>
    <source>
        <strain evidence="3">ChiGjej3B3-7149</strain>
    </source>
</reference>
<comment type="caution">
    <text evidence="3">The sequence shown here is derived from an EMBL/GenBank/DDBJ whole genome shotgun (WGS) entry which is preliminary data.</text>
</comment>
<dbReference type="InterPro" id="IPR038763">
    <property type="entry name" value="DHH_sf"/>
</dbReference>
<dbReference type="Gene3D" id="3.10.310.30">
    <property type="match status" value="1"/>
</dbReference>
<dbReference type="InterPro" id="IPR001667">
    <property type="entry name" value="DDH_dom"/>
</dbReference>
<dbReference type="EMBL" id="DVHH01000027">
    <property type="protein sequence ID" value="HIR54190.1"/>
    <property type="molecule type" value="Genomic_DNA"/>
</dbReference>
<gene>
    <name evidence="3" type="ORF">IAD36_01090</name>
</gene>
<proteinExistence type="predicted"/>
<protein>
    <submittedName>
        <fullName evidence="3">DHH family phosphoesterase</fullName>
    </submittedName>
</protein>
<evidence type="ECO:0000259" key="2">
    <source>
        <dbReference type="Pfam" id="PF02272"/>
    </source>
</evidence>
<dbReference type="Proteomes" id="UP000824238">
    <property type="component" value="Unassembled WGS sequence"/>
</dbReference>
<accession>A0A9D1IYL5</accession>
<reference evidence="3" key="1">
    <citation type="submission" date="2020-10" db="EMBL/GenBank/DDBJ databases">
        <authorList>
            <person name="Gilroy R."/>
        </authorList>
    </citation>
    <scope>NUCLEOTIDE SEQUENCE</scope>
    <source>
        <strain evidence="3">ChiGjej3B3-7149</strain>
    </source>
</reference>
<dbReference type="PANTHER" id="PTHR47618:SF1">
    <property type="entry name" value="BIFUNCTIONAL OLIGORIBONUCLEASE AND PAP PHOSPHATASE NRNA"/>
    <property type="match status" value="1"/>
</dbReference>
<sequence>MDLTANECAAWLREHDGYLLISHRRPDGDTIGSGAALCSALRRAGKTAYCINNREITENYRPFIAPYLAPEGFAPSCVVTVDIAGEGLFPEGTPAPVNLALDHHPSNSHFAERTCLAAEKSSCGELVLEVIKALCGDVSREEARLLYIAVSTDTGCFQYSNTNSATLRAAAELIDLGADNSELNIRFFRTQSRARMALEGRMLSGMRFYRNGKISVVTVTLQMLSDCGAVENDCEDLAGLAGKAEGSVVSMTIRETRPGESKISLRSKPGVNVSDICAVYGGGGHAMAAGCTLEAGPEEALELMLRAMDEKWPED</sequence>
<evidence type="ECO:0000259" key="1">
    <source>
        <dbReference type="Pfam" id="PF01368"/>
    </source>
</evidence>